<evidence type="ECO:0000256" key="2">
    <source>
        <dbReference type="SAM" id="SignalP"/>
    </source>
</evidence>
<reference evidence="3" key="2">
    <citation type="submission" date="2022-03" db="EMBL/GenBank/DDBJ databases">
        <title>Draft title - Genomic analysis of global carrot germplasm unveils the trajectory of domestication and the origin of high carotenoid orange carrot.</title>
        <authorList>
            <person name="Iorizzo M."/>
            <person name="Ellison S."/>
            <person name="Senalik D."/>
            <person name="Macko-Podgorni A."/>
            <person name="Grzebelus D."/>
            <person name="Bostan H."/>
            <person name="Rolling W."/>
            <person name="Curaba J."/>
            <person name="Simon P."/>
        </authorList>
    </citation>
    <scope>NUCLEOTIDE SEQUENCE</scope>
    <source>
        <tissue evidence="3">Leaf</tissue>
    </source>
</reference>
<reference evidence="3" key="1">
    <citation type="journal article" date="2016" name="Nat. Genet.">
        <title>A high-quality carrot genome assembly provides new insights into carotenoid accumulation and asterid genome evolution.</title>
        <authorList>
            <person name="Iorizzo M."/>
            <person name="Ellison S."/>
            <person name="Senalik D."/>
            <person name="Zeng P."/>
            <person name="Satapoomin P."/>
            <person name="Huang J."/>
            <person name="Bowman M."/>
            <person name="Iovene M."/>
            <person name="Sanseverino W."/>
            <person name="Cavagnaro P."/>
            <person name="Yildiz M."/>
            <person name="Macko-Podgorni A."/>
            <person name="Moranska E."/>
            <person name="Grzebelus E."/>
            <person name="Grzebelus D."/>
            <person name="Ashrafi H."/>
            <person name="Zheng Z."/>
            <person name="Cheng S."/>
            <person name="Spooner D."/>
            <person name="Van Deynze A."/>
            <person name="Simon P."/>
        </authorList>
    </citation>
    <scope>NUCLEOTIDE SEQUENCE</scope>
    <source>
        <tissue evidence="3">Leaf</tissue>
    </source>
</reference>
<dbReference type="EMBL" id="CP093348">
    <property type="protein sequence ID" value="WOH04113.1"/>
    <property type="molecule type" value="Genomic_DNA"/>
</dbReference>
<evidence type="ECO:0000256" key="1">
    <source>
        <dbReference type="SAM" id="MobiDB-lite"/>
    </source>
</evidence>
<dbReference type="Proteomes" id="UP000077755">
    <property type="component" value="Chromosome 6"/>
</dbReference>
<gene>
    <name evidence="3" type="ORF">DCAR_0623521</name>
</gene>
<evidence type="ECO:0000313" key="3">
    <source>
        <dbReference type="EMBL" id="WOH04113.1"/>
    </source>
</evidence>
<feature type="chain" id="PRO_5042099172" evidence="2">
    <location>
        <begin position="29"/>
        <end position="96"/>
    </location>
</feature>
<sequence length="96" mass="10444">MNSQCKIVQAIVLAFLLILHGWPNGTEAARGLGTKAHSATASALPLSSQNAVIKGSHEPFKRVDSSFRRIPPSRSNPTQNNQPPVDDYTYRSTTIL</sequence>
<dbReference type="AlphaFoldDB" id="A0AAF0X9T9"/>
<keyword evidence="2" id="KW-0732">Signal</keyword>
<organism evidence="3 4">
    <name type="scientific">Daucus carota subsp. sativus</name>
    <name type="common">Carrot</name>
    <dbReference type="NCBI Taxonomy" id="79200"/>
    <lineage>
        <taxon>Eukaryota</taxon>
        <taxon>Viridiplantae</taxon>
        <taxon>Streptophyta</taxon>
        <taxon>Embryophyta</taxon>
        <taxon>Tracheophyta</taxon>
        <taxon>Spermatophyta</taxon>
        <taxon>Magnoliopsida</taxon>
        <taxon>eudicotyledons</taxon>
        <taxon>Gunneridae</taxon>
        <taxon>Pentapetalae</taxon>
        <taxon>asterids</taxon>
        <taxon>campanulids</taxon>
        <taxon>Apiales</taxon>
        <taxon>Apiaceae</taxon>
        <taxon>Apioideae</taxon>
        <taxon>Scandiceae</taxon>
        <taxon>Daucinae</taxon>
        <taxon>Daucus</taxon>
        <taxon>Daucus sect. Daucus</taxon>
    </lineage>
</organism>
<feature type="region of interest" description="Disordered" evidence="1">
    <location>
        <begin position="63"/>
        <end position="96"/>
    </location>
</feature>
<accession>A0AAF0X9T9</accession>
<evidence type="ECO:0000313" key="4">
    <source>
        <dbReference type="Proteomes" id="UP000077755"/>
    </source>
</evidence>
<proteinExistence type="predicted"/>
<keyword evidence="4" id="KW-1185">Reference proteome</keyword>
<name>A0AAF0X9T9_DAUCS</name>
<protein>
    <submittedName>
        <fullName evidence="3">Uncharacterized protein</fullName>
    </submittedName>
</protein>
<feature type="signal peptide" evidence="2">
    <location>
        <begin position="1"/>
        <end position="28"/>
    </location>
</feature>
<feature type="compositionally biased region" description="Polar residues" evidence="1">
    <location>
        <begin position="73"/>
        <end position="83"/>
    </location>
</feature>